<dbReference type="GO" id="GO:0016491">
    <property type="term" value="F:oxidoreductase activity"/>
    <property type="evidence" value="ECO:0007669"/>
    <property type="project" value="UniProtKB-KW"/>
</dbReference>
<feature type="signal peptide" evidence="1">
    <location>
        <begin position="1"/>
        <end position="27"/>
    </location>
</feature>
<protein>
    <submittedName>
        <fullName evidence="3">Aldose sugar dehydrogenase YliI</fullName>
        <ecNumber evidence="3">1.1.5.-</ecNumber>
    </submittedName>
</protein>
<feature type="domain" description="Glucose/Sorbosone dehydrogenase" evidence="2">
    <location>
        <begin position="231"/>
        <end position="405"/>
    </location>
</feature>
<name>A0A6H2H7H9_9BURK</name>
<evidence type="ECO:0000313" key="4">
    <source>
        <dbReference type="Proteomes" id="UP000502041"/>
    </source>
</evidence>
<sequence length="412" mass="45374">MKKRFLIGTLYCTAMTVCMSLASPVMAQTAVAAPAAAAIPPTWAQGRTPEQLSMNLVPHPPGIFAMPADEIPTSSLKVPAGFKVELWASGMPNARSMVQTPSGTLFVGTRFPGSVYAVVEKDGKREVKVIAKGLHRPNGVAFKDGSLYVAELSRILRYDNIEANLDKPPTPVVVFDALPKDEAHGWKFMRLSPDGNYLYFQIGTPANITVQPVTHAVIVRLNLKTNILETVAQGVRNSVGMDFHPVTGELWFTNNARDWVSDDLPNDTLHRVTHKGMNFGYPFCHQGDLLDLEFGKGRSCDEFDKPVTKLGPHVAALGMRFYTGKQFPAEYKNNIFIAEHGSWNRTVKTGYEVMRVVLDDKGNVVKKEPFVTGWIQKDDFWGRPADVQVIKDGSLLVSDDVAGAIFRVSAIK</sequence>
<dbReference type="EMBL" id="CP051461">
    <property type="protein sequence ID" value="QJC55717.1"/>
    <property type="molecule type" value="Genomic_DNA"/>
</dbReference>
<dbReference type="RefSeq" id="WP_238342721.1">
    <property type="nucleotide sequence ID" value="NZ_CP051461.1"/>
</dbReference>
<proteinExistence type="predicted"/>
<dbReference type="PANTHER" id="PTHR33546:SF1">
    <property type="entry name" value="LARGE, MULTIFUNCTIONAL SECRETED PROTEIN"/>
    <property type="match status" value="1"/>
</dbReference>
<dbReference type="AlphaFoldDB" id="A0A6H2H7H9"/>
<gene>
    <name evidence="3" type="primary">yliI_1</name>
    <name evidence="3" type="ORF">HC248_00999</name>
</gene>
<evidence type="ECO:0000259" key="2">
    <source>
        <dbReference type="Pfam" id="PF07995"/>
    </source>
</evidence>
<dbReference type="InterPro" id="IPR011042">
    <property type="entry name" value="6-blade_b-propeller_TolB-like"/>
</dbReference>
<keyword evidence="3" id="KW-0560">Oxidoreductase</keyword>
<dbReference type="Proteomes" id="UP000502041">
    <property type="component" value="Chromosome"/>
</dbReference>
<dbReference type="KEGG" id="pvac:HC248_00999"/>
<dbReference type="Gene3D" id="2.120.10.30">
    <property type="entry name" value="TolB, C-terminal domain"/>
    <property type="match status" value="1"/>
</dbReference>
<dbReference type="PANTHER" id="PTHR33546">
    <property type="entry name" value="LARGE, MULTIFUNCTIONAL SECRETED PROTEIN-RELATED"/>
    <property type="match status" value="1"/>
</dbReference>
<evidence type="ECO:0000256" key="1">
    <source>
        <dbReference type="SAM" id="SignalP"/>
    </source>
</evidence>
<keyword evidence="4" id="KW-1185">Reference proteome</keyword>
<dbReference type="InterPro" id="IPR011041">
    <property type="entry name" value="Quinoprot_gluc/sorb_DH_b-prop"/>
</dbReference>
<dbReference type="InterPro" id="IPR012938">
    <property type="entry name" value="Glc/Sorbosone_DH"/>
</dbReference>
<dbReference type="SUPFAM" id="SSF50952">
    <property type="entry name" value="Soluble quinoprotein glucose dehydrogenase"/>
    <property type="match status" value="1"/>
</dbReference>
<evidence type="ECO:0000313" key="3">
    <source>
        <dbReference type="EMBL" id="QJC55717.1"/>
    </source>
</evidence>
<dbReference type="Pfam" id="PF07995">
    <property type="entry name" value="GSDH"/>
    <property type="match status" value="1"/>
</dbReference>
<organism evidence="3 4">
    <name type="scientific">Polaromonas vacuolata</name>
    <dbReference type="NCBI Taxonomy" id="37448"/>
    <lineage>
        <taxon>Bacteria</taxon>
        <taxon>Pseudomonadati</taxon>
        <taxon>Pseudomonadota</taxon>
        <taxon>Betaproteobacteria</taxon>
        <taxon>Burkholderiales</taxon>
        <taxon>Comamonadaceae</taxon>
        <taxon>Polaromonas</taxon>
    </lineage>
</organism>
<feature type="chain" id="PRO_5026122477" evidence="1">
    <location>
        <begin position="28"/>
        <end position="412"/>
    </location>
</feature>
<dbReference type="EC" id="1.1.5.-" evidence="3"/>
<reference evidence="3 4" key="1">
    <citation type="submission" date="2020-04" db="EMBL/GenBank/DDBJ databases">
        <title>Complete genome of a Psychrophilic, Marine, Gas Vacuolate Bacterium Polaromonas vacuolata KCTC 22033T.</title>
        <authorList>
            <person name="Hwang K."/>
            <person name="Kim K.M."/>
        </authorList>
    </citation>
    <scope>NUCLEOTIDE SEQUENCE [LARGE SCALE GENOMIC DNA]</scope>
    <source>
        <strain evidence="3 4">KCTC 22033</strain>
    </source>
</reference>
<keyword evidence="1" id="KW-0732">Signal</keyword>
<accession>A0A6H2H7H9</accession>